<evidence type="ECO:0000256" key="2">
    <source>
        <dbReference type="ARBA" id="ARBA00023140"/>
    </source>
</evidence>
<reference evidence="5" key="1">
    <citation type="submission" date="2019-06" db="EMBL/GenBank/DDBJ databases">
        <authorList>
            <person name="Zheng W."/>
        </authorList>
    </citation>
    <scope>NUCLEOTIDE SEQUENCE</scope>
    <source>
        <strain evidence="5">QDHG01</strain>
    </source>
</reference>
<comment type="subcellular location">
    <subcellularLocation>
        <location evidence="3">Peroxisome membrane</location>
    </subcellularLocation>
</comment>
<evidence type="ECO:0000313" key="6">
    <source>
        <dbReference type="Proteomes" id="UP000785679"/>
    </source>
</evidence>
<organism evidence="5 6">
    <name type="scientific">Halteria grandinella</name>
    <dbReference type="NCBI Taxonomy" id="5974"/>
    <lineage>
        <taxon>Eukaryota</taxon>
        <taxon>Sar</taxon>
        <taxon>Alveolata</taxon>
        <taxon>Ciliophora</taxon>
        <taxon>Intramacronucleata</taxon>
        <taxon>Spirotrichea</taxon>
        <taxon>Stichotrichia</taxon>
        <taxon>Sporadotrichida</taxon>
        <taxon>Halteriidae</taxon>
        <taxon>Halteria</taxon>
    </lineage>
</organism>
<feature type="compositionally biased region" description="Polar residues" evidence="4">
    <location>
        <begin position="1"/>
        <end position="14"/>
    </location>
</feature>
<evidence type="ECO:0000256" key="3">
    <source>
        <dbReference type="ARBA" id="ARBA00046271"/>
    </source>
</evidence>
<dbReference type="OrthoDB" id="325234at2759"/>
<feature type="region of interest" description="Disordered" evidence="4">
    <location>
        <begin position="1"/>
        <end position="24"/>
    </location>
</feature>
<accession>A0A8J8NRT3</accession>
<keyword evidence="6" id="KW-1185">Reference proteome</keyword>
<keyword evidence="1" id="KW-0472">Membrane</keyword>
<dbReference type="EMBL" id="RRYP01009535">
    <property type="protein sequence ID" value="TNV79001.1"/>
    <property type="molecule type" value="Genomic_DNA"/>
</dbReference>
<keyword evidence="2" id="KW-0576">Peroxisome</keyword>
<protein>
    <submittedName>
        <fullName evidence="5">Uncharacterized protein</fullName>
    </submittedName>
</protein>
<evidence type="ECO:0000256" key="1">
    <source>
        <dbReference type="ARBA" id="ARBA00023136"/>
    </source>
</evidence>
<dbReference type="Proteomes" id="UP000785679">
    <property type="component" value="Unassembled WGS sequence"/>
</dbReference>
<proteinExistence type="predicted"/>
<dbReference type="AlphaFoldDB" id="A0A8J8NRT3"/>
<dbReference type="InterPro" id="IPR008733">
    <property type="entry name" value="PEX11"/>
</dbReference>
<dbReference type="GO" id="GO:0016559">
    <property type="term" value="P:peroxisome fission"/>
    <property type="evidence" value="ECO:0007669"/>
    <property type="project" value="InterPro"/>
</dbReference>
<evidence type="ECO:0000313" key="5">
    <source>
        <dbReference type="EMBL" id="TNV79001.1"/>
    </source>
</evidence>
<comment type="caution">
    <text evidence="5">The sequence shown here is derived from an EMBL/GenBank/DDBJ whole genome shotgun (WGS) entry which is preliminary data.</text>
</comment>
<sequence length="431" mass="49919">MQLRDITNQQQSTKPVFKPAPKHNSLHTPIKALQNCSENNTENLSTAVSTAKKGPRRSLAEPLNKIRPYVLPGKELSVINEDTNQPINITRTEIPSTPIPKVQDEDPSLKVQIRENISIQKQRVLSLRERFQLLLFHVWKRTLTLFTITEGYSKVLKIVQYIAVVIGEKRLIREGGTTDEWNGKFTRLGKSLSTIRMSLRLCNFLEHIQYFRRLYRKRFQESQTLALYEPIRQVIDFVSTIADNWTYLGKIQVYKWKNSQEDYLISQINSVTTSIVLAMDFAREITRIYTEYMIESEIKNDETLESKFGRVWRLIMKKKLWFLQKLFDIPINIYNLDITSLSKGTAHALSLFSLLIYILRHYQASSSDEKEQPQAPPTLQLVDCTPAKPLVVPQFTQEASPQMHKPRLQKRIAPPKAAKKAVLLLPRPSIF</sequence>
<evidence type="ECO:0000256" key="4">
    <source>
        <dbReference type="SAM" id="MobiDB-lite"/>
    </source>
</evidence>
<gene>
    <name evidence="5" type="ORF">FGO68_gene17577</name>
</gene>
<name>A0A8J8NRT3_HALGN</name>
<dbReference type="GO" id="GO:0005778">
    <property type="term" value="C:peroxisomal membrane"/>
    <property type="evidence" value="ECO:0007669"/>
    <property type="project" value="UniProtKB-SubCell"/>
</dbReference>
<dbReference type="Pfam" id="PF05648">
    <property type="entry name" value="PEX11"/>
    <property type="match status" value="1"/>
</dbReference>